<feature type="transmembrane region" description="Helical" evidence="6">
    <location>
        <begin position="257"/>
        <end position="275"/>
    </location>
</feature>
<evidence type="ECO:0000256" key="6">
    <source>
        <dbReference type="RuleBase" id="RU363077"/>
    </source>
</evidence>
<feature type="domain" description="EamA" evidence="8">
    <location>
        <begin position="187"/>
        <end position="326"/>
    </location>
</feature>
<dbReference type="InterPro" id="IPR030184">
    <property type="entry name" value="WAT1-related"/>
</dbReference>
<proteinExistence type="inferred from homology"/>
<evidence type="ECO:0000313" key="10">
    <source>
        <dbReference type="Proteomes" id="UP001237642"/>
    </source>
</evidence>
<evidence type="ECO:0000256" key="7">
    <source>
        <dbReference type="SAM" id="MobiDB-lite"/>
    </source>
</evidence>
<feature type="transmembrane region" description="Helical" evidence="6">
    <location>
        <begin position="68"/>
        <end position="84"/>
    </location>
</feature>
<gene>
    <name evidence="9" type="ORF">POM88_024838</name>
</gene>
<feature type="domain" description="EamA" evidence="8">
    <location>
        <begin position="13"/>
        <end position="153"/>
    </location>
</feature>
<feature type="transmembrane region" description="Helical" evidence="6">
    <location>
        <begin position="12"/>
        <end position="29"/>
    </location>
</feature>
<dbReference type="EMBL" id="JAUIZM010000006">
    <property type="protein sequence ID" value="KAK1378094.1"/>
    <property type="molecule type" value="Genomic_DNA"/>
</dbReference>
<evidence type="ECO:0000256" key="1">
    <source>
        <dbReference type="ARBA" id="ARBA00004141"/>
    </source>
</evidence>
<feature type="transmembrane region" description="Helical" evidence="6">
    <location>
        <begin position="189"/>
        <end position="210"/>
    </location>
</feature>
<dbReference type="GO" id="GO:0016020">
    <property type="term" value="C:membrane"/>
    <property type="evidence" value="ECO:0007669"/>
    <property type="project" value="UniProtKB-SubCell"/>
</dbReference>
<feature type="transmembrane region" description="Helical" evidence="6">
    <location>
        <begin position="104"/>
        <end position="125"/>
    </location>
</feature>
<feature type="transmembrane region" description="Helical" evidence="6">
    <location>
        <begin position="217"/>
        <end position="237"/>
    </location>
</feature>
<name>A0AAD8MML0_9APIA</name>
<comment type="caution">
    <text evidence="9">The sequence shown here is derived from an EMBL/GenBank/DDBJ whole genome shotgun (WGS) entry which is preliminary data.</text>
</comment>
<keyword evidence="5 6" id="KW-0472">Membrane</keyword>
<evidence type="ECO:0000256" key="4">
    <source>
        <dbReference type="ARBA" id="ARBA00022989"/>
    </source>
</evidence>
<protein>
    <recommendedName>
        <fullName evidence="6">WAT1-related protein</fullName>
    </recommendedName>
</protein>
<feature type="transmembrane region" description="Helical" evidence="6">
    <location>
        <begin position="282"/>
        <end position="303"/>
    </location>
</feature>
<evidence type="ECO:0000259" key="8">
    <source>
        <dbReference type="Pfam" id="PF00892"/>
    </source>
</evidence>
<dbReference type="Pfam" id="PF00892">
    <property type="entry name" value="EamA"/>
    <property type="match status" value="2"/>
</dbReference>
<feature type="transmembrane region" description="Helical" evidence="6">
    <location>
        <begin position="41"/>
        <end position="61"/>
    </location>
</feature>
<comment type="subcellular location">
    <subcellularLocation>
        <location evidence="1 6">Membrane</location>
        <topology evidence="1 6">Multi-pass membrane protein</topology>
    </subcellularLocation>
</comment>
<feature type="transmembrane region" description="Helical" evidence="6">
    <location>
        <begin position="309"/>
        <end position="328"/>
    </location>
</feature>
<evidence type="ECO:0000313" key="9">
    <source>
        <dbReference type="EMBL" id="KAK1378094.1"/>
    </source>
</evidence>
<dbReference type="SUPFAM" id="SSF103481">
    <property type="entry name" value="Multidrug resistance efflux transporter EmrE"/>
    <property type="match status" value="2"/>
</dbReference>
<keyword evidence="10" id="KW-1185">Reference proteome</keyword>
<evidence type="ECO:0000256" key="2">
    <source>
        <dbReference type="ARBA" id="ARBA00007635"/>
    </source>
</evidence>
<dbReference type="InterPro" id="IPR000620">
    <property type="entry name" value="EamA_dom"/>
</dbReference>
<accession>A0AAD8MML0</accession>
<feature type="transmembrane region" description="Helical" evidence="6">
    <location>
        <begin position="137"/>
        <end position="155"/>
    </location>
</feature>
<feature type="region of interest" description="Disordered" evidence="7">
    <location>
        <begin position="350"/>
        <end position="377"/>
    </location>
</feature>
<reference evidence="9" key="2">
    <citation type="submission" date="2023-05" db="EMBL/GenBank/DDBJ databases">
        <authorList>
            <person name="Schelkunov M.I."/>
        </authorList>
    </citation>
    <scope>NUCLEOTIDE SEQUENCE</scope>
    <source>
        <strain evidence="9">Hsosn_3</strain>
        <tissue evidence="9">Leaf</tissue>
    </source>
</reference>
<organism evidence="9 10">
    <name type="scientific">Heracleum sosnowskyi</name>
    <dbReference type="NCBI Taxonomy" id="360622"/>
    <lineage>
        <taxon>Eukaryota</taxon>
        <taxon>Viridiplantae</taxon>
        <taxon>Streptophyta</taxon>
        <taxon>Embryophyta</taxon>
        <taxon>Tracheophyta</taxon>
        <taxon>Spermatophyta</taxon>
        <taxon>Magnoliopsida</taxon>
        <taxon>eudicotyledons</taxon>
        <taxon>Gunneridae</taxon>
        <taxon>Pentapetalae</taxon>
        <taxon>asterids</taxon>
        <taxon>campanulids</taxon>
        <taxon>Apiales</taxon>
        <taxon>Apiaceae</taxon>
        <taxon>Apioideae</taxon>
        <taxon>apioid superclade</taxon>
        <taxon>Tordylieae</taxon>
        <taxon>Tordyliinae</taxon>
        <taxon>Heracleum</taxon>
    </lineage>
</organism>
<dbReference type="InterPro" id="IPR037185">
    <property type="entry name" value="EmrE-like"/>
</dbReference>
<evidence type="ECO:0000256" key="3">
    <source>
        <dbReference type="ARBA" id="ARBA00022692"/>
    </source>
</evidence>
<dbReference type="AlphaFoldDB" id="A0AAD8MML0"/>
<dbReference type="Proteomes" id="UP001237642">
    <property type="component" value="Unassembled WGS sequence"/>
</dbReference>
<keyword evidence="3 6" id="KW-0812">Transmembrane</keyword>
<evidence type="ECO:0000256" key="5">
    <source>
        <dbReference type="ARBA" id="ARBA00023136"/>
    </source>
</evidence>
<dbReference type="PANTHER" id="PTHR31218">
    <property type="entry name" value="WAT1-RELATED PROTEIN"/>
    <property type="match status" value="1"/>
</dbReference>
<keyword evidence="4 6" id="KW-1133">Transmembrane helix</keyword>
<reference evidence="9" key="1">
    <citation type="submission" date="2023-02" db="EMBL/GenBank/DDBJ databases">
        <title>Genome of toxic invasive species Heracleum sosnowskyi carries increased number of genes despite the absence of recent whole-genome duplications.</title>
        <authorList>
            <person name="Schelkunov M."/>
            <person name="Shtratnikova V."/>
            <person name="Makarenko M."/>
            <person name="Klepikova A."/>
            <person name="Omelchenko D."/>
            <person name="Novikova G."/>
            <person name="Obukhova E."/>
            <person name="Bogdanov V."/>
            <person name="Penin A."/>
            <person name="Logacheva M."/>
        </authorList>
    </citation>
    <scope>NUCLEOTIDE SEQUENCE</scope>
    <source>
        <strain evidence="9">Hsosn_3</strain>
        <tissue evidence="9">Leaf</tissue>
    </source>
</reference>
<dbReference type="GO" id="GO:0022857">
    <property type="term" value="F:transmembrane transporter activity"/>
    <property type="evidence" value="ECO:0007669"/>
    <property type="project" value="InterPro"/>
</dbReference>
<sequence length="377" mass="40761">MLLQERFKRVKAYAGVILIQFGFAGQGILAKTALNQGMSHFTFSVFRNGIAALVFAPFAIFHERKVRPSMTISIFFKIFMMGLLEPVIDQNLYYAGMKYTTATFAITLSNIVPALIFIMAWISGLEKVKLNSRHSQGKILGTIVTVGGAMVMTLFKGPPLGLPWTKQTSLHQSSSATTSPYPHDSLKGALMISAGCICWASFTILQAVTLKEYPAELSLTALICGMGSLQGTILTLAVERGNFGIWSVHWDTKFITALYSGVICSGVAYYVSGVIMQERGPVFVTAFNPLGMILVAVLSSFILSEQLDLGSVLGAIVIVTGLYLVIWGKSKDETSCNKIIDKDEEATAANDLEMTTKDDDGISVPGGKLPSHNTTAV</sequence>
<comment type="similarity">
    <text evidence="2 6">Belongs to the drug/metabolite transporter (DMT) superfamily. Plant drug/metabolite exporter (P-DME) (TC 2.A.7.4) family.</text>
</comment>